<accession>A0A1I7CDV3</accession>
<dbReference type="Pfam" id="PF21302">
    <property type="entry name" value="Zn_ribbon_RlmA"/>
    <property type="match status" value="1"/>
</dbReference>
<evidence type="ECO:0000313" key="3">
    <source>
        <dbReference type="EMBL" id="SFT97600.1"/>
    </source>
</evidence>
<protein>
    <submittedName>
        <fullName evidence="3">23S rRNA m(1)G-745 methyltransferase</fullName>
    </submittedName>
</protein>
<evidence type="ECO:0000313" key="4">
    <source>
        <dbReference type="Proteomes" id="UP000199594"/>
    </source>
</evidence>
<dbReference type="Gene3D" id="3.40.50.150">
    <property type="entry name" value="Vaccinia Virus protein VP39"/>
    <property type="match status" value="1"/>
</dbReference>
<feature type="domain" description="23S rRNA (guanine(745)-N(1))-methyltransferase N-terminal" evidence="2">
    <location>
        <begin position="10"/>
        <end position="52"/>
    </location>
</feature>
<proteinExistence type="predicted"/>
<dbReference type="InterPro" id="IPR029063">
    <property type="entry name" value="SAM-dependent_MTases_sf"/>
</dbReference>
<dbReference type="EMBL" id="FPAQ01000041">
    <property type="protein sequence ID" value="SFT97600.1"/>
    <property type="molecule type" value="Genomic_DNA"/>
</dbReference>
<evidence type="ECO:0000259" key="2">
    <source>
        <dbReference type="Pfam" id="PF21302"/>
    </source>
</evidence>
<feature type="region of interest" description="Disordered" evidence="1">
    <location>
        <begin position="304"/>
        <end position="338"/>
    </location>
</feature>
<dbReference type="RefSeq" id="WP_245781568.1">
    <property type="nucleotide sequence ID" value="NZ_FPAQ01000041.1"/>
</dbReference>
<name>A0A1I7CDV3_9GAMM</name>
<dbReference type="GO" id="GO:0008168">
    <property type="term" value="F:methyltransferase activity"/>
    <property type="evidence" value="ECO:0007669"/>
    <property type="project" value="UniProtKB-KW"/>
</dbReference>
<sequence length="338" mass="36171">MSSTPFEALACPLDGEALERRDGAWRCAAGHSFDIARQGYVHLLPVQQKRSRDPGDSKAMIAARQRFLEAGYYRPVADAVSRAVLDGAEPGTLNCLDAGCGEGYYLRELTRAYEERCRERRDEGLEGASDAATGDALPLGLLGLDISKWAVLAAARQGKQAGMPASWVVGSNAHLPVQTGTLDRLLCLFGFPVAAEFARVMKPGGVLLLAEAGPDHLRELREIIYPQLKPERTERPPAPQGFTGLDTETVRYSLALEGAAPIADLLAMTPHLYRASVEGRERAAALETLTVTVEVRLTRFVRAASEAPGASADAADATPYASPEQAPEQAPDPGEPAP</sequence>
<keyword evidence="3" id="KW-0489">Methyltransferase</keyword>
<dbReference type="SUPFAM" id="SSF53335">
    <property type="entry name" value="S-adenosyl-L-methionine-dependent methyltransferases"/>
    <property type="match status" value="1"/>
</dbReference>
<organism evidence="3 4">
    <name type="scientific">Halomonas saccharevitans</name>
    <dbReference type="NCBI Taxonomy" id="416872"/>
    <lineage>
        <taxon>Bacteria</taxon>
        <taxon>Pseudomonadati</taxon>
        <taxon>Pseudomonadota</taxon>
        <taxon>Gammaproteobacteria</taxon>
        <taxon>Oceanospirillales</taxon>
        <taxon>Halomonadaceae</taxon>
        <taxon>Halomonas</taxon>
    </lineage>
</organism>
<reference evidence="3 4" key="1">
    <citation type="submission" date="2016-10" db="EMBL/GenBank/DDBJ databases">
        <authorList>
            <person name="de Groot N.N."/>
        </authorList>
    </citation>
    <scope>NUCLEOTIDE SEQUENCE [LARGE SCALE GENOMIC DNA]</scope>
    <source>
        <strain evidence="3 4">CGMCC 1.6493</strain>
    </source>
</reference>
<dbReference type="AlphaFoldDB" id="A0A1I7CDV3"/>
<gene>
    <name evidence="3" type="ORF">SAMN04487956_14124</name>
</gene>
<dbReference type="GO" id="GO:0032259">
    <property type="term" value="P:methylation"/>
    <property type="evidence" value="ECO:0007669"/>
    <property type="project" value="UniProtKB-KW"/>
</dbReference>
<dbReference type="InterPro" id="IPR048647">
    <property type="entry name" value="RlmA_N"/>
</dbReference>
<feature type="compositionally biased region" description="Low complexity" evidence="1">
    <location>
        <begin position="304"/>
        <end position="323"/>
    </location>
</feature>
<evidence type="ECO:0000256" key="1">
    <source>
        <dbReference type="SAM" id="MobiDB-lite"/>
    </source>
</evidence>
<keyword evidence="3" id="KW-0808">Transferase</keyword>
<dbReference type="Proteomes" id="UP000199594">
    <property type="component" value="Unassembled WGS sequence"/>
</dbReference>